<proteinExistence type="predicted"/>
<dbReference type="PANTHER" id="PTHR37250:SF1">
    <property type="entry name" value="OS05G0496000 PROTEIN"/>
    <property type="match status" value="1"/>
</dbReference>
<evidence type="ECO:0000256" key="2">
    <source>
        <dbReference type="SAM" id="SignalP"/>
    </source>
</evidence>
<feature type="signal peptide" evidence="2">
    <location>
        <begin position="1"/>
        <end position="21"/>
    </location>
</feature>
<gene>
    <name evidence="3" type="ORF">Syun_017628</name>
</gene>
<keyword evidence="4" id="KW-1185">Reference proteome</keyword>
<sequence>MCSIFCILRLISLLHIETSSALVAPDKNEDTMKTDTAERNSQDVNVANISRQNPHAIEEEVKLDKEGIPAGGFGARDDIGSFLPVAIDSTDFEASLRDARDYEEPQEQINRPGLGWTGAMESERR</sequence>
<dbReference type="AlphaFoldDB" id="A0AAP0P613"/>
<organism evidence="3 4">
    <name type="scientific">Stephania yunnanensis</name>
    <dbReference type="NCBI Taxonomy" id="152371"/>
    <lineage>
        <taxon>Eukaryota</taxon>
        <taxon>Viridiplantae</taxon>
        <taxon>Streptophyta</taxon>
        <taxon>Embryophyta</taxon>
        <taxon>Tracheophyta</taxon>
        <taxon>Spermatophyta</taxon>
        <taxon>Magnoliopsida</taxon>
        <taxon>Ranunculales</taxon>
        <taxon>Menispermaceae</taxon>
        <taxon>Menispermoideae</taxon>
        <taxon>Cissampelideae</taxon>
        <taxon>Stephania</taxon>
    </lineage>
</organism>
<dbReference type="EMBL" id="JBBNAF010000007">
    <property type="protein sequence ID" value="KAK9128831.1"/>
    <property type="molecule type" value="Genomic_DNA"/>
</dbReference>
<protein>
    <submittedName>
        <fullName evidence="3">Uncharacterized protein</fullName>
    </submittedName>
</protein>
<feature type="chain" id="PRO_5042923227" evidence="2">
    <location>
        <begin position="22"/>
        <end position="125"/>
    </location>
</feature>
<accession>A0AAP0P613</accession>
<keyword evidence="2" id="KW-0732">Signal</keyword>
<feature type="region of interest" description="Disordered" evidence="1">
    <location>
        <begin position="101"/>
        <end position="125"/>
    </location>
</feature>
<dbReference type="PANTHER" id="PTHR37250">
    <property type="entry name" value="OS05G0496000 PROTEIN"/>
    <property type="match status" value="1"/>
</dbReference>
<evidence type="ECO:0000313" key="3">
    <source>
        <dbReference type="EMBL" id="KAK9128831.1"/>
    </source>
</evidence>
<name>A0AAP0P613_9MAGN</name>
<evidence type="ECO:0000256" key="1">
    <source>
        <dbReference type="SAM" id="MobiDB-lite"/>
    </source>
</evidence>
<reference evidence="3 4" key="1">
    <citation type="submission" date="2024-01" db="EMBL/GenBank/DDBJ databases">
        <title>Genome assemblies of Stephania.</title>
        <authorList>
            <person name="Yang L."/>
        </authorList>
    </citation>
    <scope>NUCLEOTIDE SEQUENCE [LARGE SCALE GENOMIC DNA]</scope>
    <source>
        <strain evidence="3">YNDBR</strain>
        <tissue evidence="3">Leaf</tissue>
    </source>
</reference>
<dbReference type="Proteomes" id="UP001420932">
    <property type="component" value="Unassembled WGS sequence"/>
</dbReference>
<comment type="caution">
    <text evidence="3">The sequence shown here is derived from an EMBL/GenBank/DDBJ whole genome shotgun (WGS) entry which is preliminary data.</text>
</comment>
<evidence type="ECO:0000313" key="4">
    <source>
        <dbReference type="Proteomes" id="UP001420932"/>
    </source>
</evidence>